<dbReference type="GO" id="GO:0046872">
    <property type="term" value="F:metal ion binding"/>
    <property type="evidence" value="ECO:0007669"/>
    <property type="project" value="UniProtKB-KW"/>
</dbReference>
<proteinExistence type="predicted"/>
<dbReference type="PROSITE" id="PS50023">
    <property type="entry name" value="LIM_DOMAIN_2"/>
    <property type="match status" value="3"/>
</dbReference>
<dbReference type="InterPro" id="IPR001781">
    <property type="entry name" value="Znf_LIM"/>
</dbReference>
<dbReference type="PROSITE" id="PS00478">
    <property type="entry name" value="LIM_DOMAIN_1"/>
    <property type="match status" value="3"/>
</dbReference>
<dbReference type="OrthoDB" id="8062037at2759"/>
<dbReference type="SUPFAM" id="SSF57716">
    <property type="entry name" value="Glucocorticoid receptor-like (DNA-binding domain)"/>
    <property type="match status" value="4"/>
</dbReference>
<dbReference type="SMART" id="SM00132">
    <property type="entry name" value="LIM"/>
    <property type="match status" value="3"/>
</dbReference>
<dbReference type="GO" id="GO:0008307">
    <property type="term" value="F:structural constituent of muscle"/>
    <property type="evidence" value="ECO:0007669"/>
    <property type="project" value="TreeGrafter"/>
</dbReference>
<keyword evidence="10" id="KW-1185">Reference proteome</keyword>
<dbReference type="GO" id="GO:0005634">
    <property type="term" value="C:nucleus"/>
    <property type="evidence" value="ECO:0007669"/>
    <property type="project" value="UniProtKB-SubCell"/>
</dbReference>
<dbReference type="FunFam" id="2.10.110.10:FF:000001">
    <property type="entry name" value="Cysteine and glycine-rich protein 1"/>
    <property type="match status" value="1"/>
</dbReference>
<protein>
    <submittedName>
        <fullName evidence="9">Cysteine-rich protein 2</fullName>
    </submittedName>
</protein>
<keyword evidence="4 7" id="KW-0862">Zinc</keyword>
<evidence type="ECO:0000256" key="4">
    <source>
        <dbReference type="ARBA" id="ARBA00022833"/>
    </source>
</evidence>
<organism evidence="9 10">
    <name type="scientific">Intoshia linei</name>
    <dbReference type="NCBI Taxonomy" id="1819745"/>
    <lineage>
        <taxon>Eukaryota</taxon>
        <taxon>Metazoa</taxon>
        <taxon>Spiralia</taxon>
        <taxon>Lophotrochozoa</taxon>
        <taxon>Mesozoa</taxon>
        <taxon>Orthonectida</taxon>
        <taxon>Rhopaluridae</taxon>
        <taxon>Intoshia</taxon>
    </lineage>
</organism>
<dbReference type="Gene3D" id="2.10.110.10">
    <property type="entry name" value="Cysteine Rich Protein"/>
    <property type="match status" value="3"/>
</dbReference>
<dbReference type="PANTHER" id="PTHR24215">
    <property type="entry name" value="RHO-GTPASE-ACTIVATING PROTEIN LRG1"/>
    <property type="match status" value="1"/>
</dbReference>
<evidence type="ECO:0000256" key="7">
    <source>
        <dbReference type="PROSITE-ProRule" id="PRU00125"/>
    </source>
</evidence>
<dbReference type="CDD" id="cd09401">
    <property type="entry name" value="LIM_TLP_like"/>
    <property type="match status" value="1"/>
</dbReference>
<sequence>MADAKKTTCIVGAPYCTLCNERVYFREEKSIGNNFWHMKCFKCSDCKMFLDRDRALSIEDDLYCNICHRKKQANEGNPPKVQLIIKNEMCYRCNKTVYFAEQIIKLNQKWHKNCFTCQKCNTSIQMGSYCEHDGEVYCKKCYNSDYKPVGYGTTLSSYTNQIKNSEDQTPGETDDNNETKLDTLQDYKIIPDAQDLKNIHTANDSNVNSYLDNIKELNNQKPLTKETIIPNKVAIPNIFQNVSIENCSECNSTVFLAERLAFNDRIFHQSCFRCLKCLKLLNLANAITFEKSKIICRGCHTKQMSPLTYTLKE</sequence>
<evidence type="ECO:0000256" key="3">
    <source>
        <dbReference type="ARBA" id="ARBA00022737"/>
    </source>
</evidence>
<dbReference type="Pfam" id="PF00412">
    <property type="entry name" value="LIM"/>
    <property type="match status" value="3"/>
</dbReference>
<dbReference type="AlphaFoldDB" id="A0A177B5X2"/>
<accession>A0A177B5X2</accession>
<keyword evidence="5 7" id="KW-0440">LIM domain</keyword>
<evidence type="ECO:0000313" key="9">
    <source>
        <dbReference type="EMBL" id="OAF69688.1"/>
    </source>
</evidence>
<feature type="domain" description="LIM zinc-binding" evidence="8">
    <location>
        <begin position="88"/>
        <end position="148"/>
    </location>
</feature>
<evidence type="ECO:0000259" key="8">
    <source>
        <dbReference type="PROSITE" id="PS50023"/>
    </source>
</evidence>
<dbReference type="GO" id="GO:0045214">
    <property type="term" value="P:sarcomere organization"/>
    <property type="evidence" value="ECO:0007669"/>
    <property type="project" value="TreeGrafter"/>
</dbReference>
<dbReference type="GO" id="GO:0042805">
    <property type="term" value="F:actinin binding"/>
    <property type="evidence" value="ECO:0007669"/>
    <property type="project" value="TreeGrafter"/>
</dbReference>
<dbReference type="Proteomes" id="UP000078046">
    <property type="component" value="Unassembled WGS sequence"/>
</dbReference>
<keyword evidence="2 7" id="KW-0479">Metal-binding</keyword>
<dbReference type="GO" id="GO:0060537">
    <property type="term" value="P:muscle tissue development"/>
    <property type="evidence" value="ECO:0007669"/>
    <property type="project" value="TreeGrafter"/>
</dbReference>
<gene>
    <name evidence="9" type="ORF">A3Q56_02523</name>
</gene>
<reference evidence="9 10" key="1">
    <citation type="submission" date="2016-04" db="EMBL/GenBank/DDBJ databases">
        <title>The genome of Intoshia linei affirms orthonectids as highly simplified spiralians.</title>
        <authorList>
            <person name="Mikhailov K.V."/>
            <person name="Slusarev G.S."/>
            <person name="Nikitin M.A."/>
            <person name="Logacheva M.D."/>
            <person name="Penin A."/>
            <person name="Aleoshin V."/>
            <person name="Panchin Y.V."/>
        </authorList>
    </citation>
    <scope>NUCLEOTIDE SEQUENCE [LARGE SCALE GENOMIC DNA]</scope>
    <source>
        <strain evidence="9">Intl2013</strain>
        <tissue evidence="9">Whole animal</tissue>
    </source>
</reference>
<dbReference type="GO" id="GO:0030018">
    <property type="term" value="C:Z disc"/>
    <property type="evidence" value="ECO:0007669"/>
    <property type="project" value="TreeGrafter"/>
</dbReference>
<feature type="domain" description="LIM zinc-binding" evidence="8">
    <location>
        <begin position="14"/>
        <end position="74"/>
    </location>
</feature>
<evidence type="ECO:0000256" key="1">
    <source>
        <dbReference type="ARBA" id="ARBA00004123"/>
    </source>
</evidence>
<feature type="domain" description="LIM zinc-binding" evidence="8">
    <location>
        <begin position="245"/>
        <end position="306"/>
    </location>
</feature>
<name>A0A177B5X2_9BILA</name>
<comment type="caution">
    <text evidence="9">The sequence shown here is derived from an EMBL/GenBank/DDBJ whole genome shotgun (WGS) entry which is preliminary data.</text>
</comment>
<evidence type="ECO:0000256" key="2">
    <source>
        <dbReference type="ARBA" id="ARBA00022723"/>
    </source>
</evidence>
<comment type="subcellular location">
    <subcellularLocation>
        <location evidence="1">Nucleus</location>
    </subcellularLocation>
</comment>
<dbReference type="EMBL" id="LWCA01000242">
    <property type="protein sequence ID" value="OAF69688.1"/>
    <property type="molecule type" value="Genomic_DNA"/>
</dbReference>
<keyword evidence="3" id="KW-0677">Repeat</keyword>
<keyword evidence="6" id="KW-0539">Nucleus</keyword>
<evidence type="ECO:0000256" key="6">
    <source>
        <dbReference type="ARBA" id="ARBA00023242"/>
    </source>
</evidence>
<evidence type="ECO:0000313" key="10">
    <source>
        <dbReference type="Proteomes" id="UP000078046"/>
    </source>
</evidence>
<dbReference type="PANTHER" id="PTHR24215:SF35">
    <property type="entry name" value="MUSCLE LIM PROTEIN MLP84B"/>
    <property type="match status" value="1"/>
</dbReference>
<evidence type="ECO:0000256" key="5">
    <source>
        <dbReference type="ARBA" id="ARBA00023038"/>
    </source>
</evidence>